<evidence type="ECO:0008006" key="5">
    <source>
        <dbReference type="Google" id="ProtNLM"/>
    </source>
</evidence>
<dbReference type="EMBL" id="JADGJH010001349">
    <property type="protein sequence ID" value="KAJ3114652.1"/>
    <property type="molecule type" value="Genomic_DNA"/>
</dbReference>
<sequence length="237" mass="26541">FRRRMLDYDDDADNENNTDAFINELMLRWRLTPFLSANSNYKMIQLLIENAWLVPQANNASVLQCACVYGLTETYDYLIEKFPDLDPSLTKNFCIRFACMENHVEIVLRLLKDSRVNPAARNNQTLIFAAGAGSVEIVDLLLNDTRVDPIIRPGAYGGIGRSALSRACKGGHGAVVERLLRDPRIDPAADQSIRFAAEQGHFAIVKRLLADTRVNPSDSPSNLFRHAEVGTFDSLVQ</sequence>
<dbReference type="Pfam" id="PF13637">
    <property type="entry name" value="Ank_4"/>
    <property type="match status" value="1"/>
</dbReference>
<dbReference type="PANTHER" id="PTHR24173">
    <property type="entry name" value="ANKYRIN REPEAT CONTAINING"/>
    <property type="match status" value="1"/>
</dbReference>
<name>A0AAD5XG22_9FUNG</name>
<evidence type="ECO:0000313" key="3">
    <source>
        <dbReference type="EMBL" id="KAJ3114652.1"/>
    </source>
</evidence>
<dbReference type="SUPFAM" id="SSF48403">
    <property type="entry name" value="Ankyrin repeat"/>
    <property type="match status" value="1"/>
</dbReference>
<proteinExistence type="predicted"/>
<dbReference type="InterPro" id="IPR036770">
    <property type="entry name" value="Ankyrin_rpt-contain_sf"/>
</dbReference>
<organism evidence="3 4">
    <name type="scientific">Physocladia obscura</name>
    <dbReference type="NCBI Taxonomy" id="109957"/>
    <lineage>
        <taxon>Eukaryota</taxon>
        <taxon>Fungi</taxon>
        <taxon>Fungi incertae sedis</taxon>
        <taxon>Chytridiomycota</taxon>
        <taxon>Chytridiomycota incertae sedis</taxon>
        <taxon>Chytridiomycetes</taxon>
        <taxon>Chytridiales</taxon>
        <taxon>Chytriomycetaceae</taxon>
        <taxon>Physocladia</taxon>
    </lineage>
</organism>
<dbReference type="Proteomes" id="UP001211907">
    <property type="component" value="Unassembled WGS sequence"/>
</dbReference>
<comment type="caution">
    <text evidence="3">The sequence shown here is derived from an EMBL/GenBank/DDBJ whole genome shotgun (WGS) entry which is preliminary data.</text>
</comment>
<dbReference type="AlphaFoldDB" id="A0AAD5XG22"/>
<reference evidence="3" key="1">
    <citation type="submission" date="2020-05" db="EMBL/GenBank/DDBJ databases">
        <title>Phylogenomic resolution of chytrid fungi.</title>
        <authorList>
            <person name="Stajich J.E."/>
            <person name="Amses K."/>
            <person name="Simmons R."/>
            <person name="Seto K."/>
            <person name="Myers J."/>
            <person name="Bonds A."/>
            <person name="Quandt C.A."/>
            <person name="Barry K."/>
            <person name="Liu P."/>
            <person name="Grigoriev I."/>
            <person name="Longcore J.E."/>
            <person name="James T.Y."/>
        </authorList>
    </citation>
    <scope>NUCLEOTIDE SEQUENCE</scope>
    <source>
        <strain evidence="3">JEL0513</strain>
    </source>
</reference>
<keyword evidence="2" id="KW-0040">ANK repeat</keyword>
<protein>
    <recommendedName>
        <fullName evidence="5">Ankyrin</fullName>
    </recommendedName>
</protein>
<accession>A0AAD5XG22</accession>
<evidence type="ECO:0000313" key="4">
    <source>
        <dbReference type="Proteomes" id="UP001211907"/>
    </source>
</evidence>
<dbReference type="PANTHER" id="PTHR24173:SF74">
    <property type="entry name" value="ANKYRIN REPEAT DOMAIN-CONTAINING PROTEIN 16"/>
    <property type="match status" value="1"/>
</dbReference>
<evidence type="ECO:0000256" key="1">
    <source>
        <dbReference type="ARBA" id="ARBA00022737"/>
    </source>
</evidence>
<keyword evidence="4" id="KW-1185">Reference proteome</keyword>
<keyword evidence="1" id="KW-0677">Repeat</keyword>
<feature type="non-terminal residue" evidence="3">
    <location>
        <position position="1"/>
    </location>
</feature>
<dbReference type="Gene3D" id="1.25.40.20">
    <property type="entry name" value="Ankyrin repeat-containing domain"/>
    <property type="match status" value="2"/>
</dbReference>
<evidence type="ECO:0000256" key="2">
    <source>
        <dbReference type="ARBA" id="ARBA00023043"/>
    </source>
</evidence>
<dbReference type="InterPro" id="IPR002110">
    <property type="entry name" value="Ankyrin_rpt"/>
</dbReference>
<gene>
    <name evidence="3" type="ORF">HK100_001587</name>
</gene>